<dbReference type="PROSITE" id="PS51746">
    <property type="entry name" value="PPM_2"/>
    <property type="match status" value="1"/>
</dbReference>
<feature type="compositionally biased region" description="Polar residues" evidence="2">
    <location>
        <begin position="426"/>
        <end position="468"/>
    </location>
</feature>
<feature type="compositionally biased region" description="Polar residues" evidence="2">
    <location>
        <begin position="490"/>
        <end position="512"/>
    </location>
</feature>
<evidence type="ECO:0000313" key="5">
    <source>
        <dbReference type="Proteomes" id="UP000708208"/>
    </source>
</evidence>
<dbReference type="PROSITE" id="PS01032">
    <property type="entry name" value="PPM_1"/>
    <property type="match status" value="1"/>
</dbReference>
<feature type="region of interest" description="Disordered" evidence="2">
    <location>
        <begin position="402"/>
        <end position="470"/>
    </location>
</feature>
<dbReference type="InterPro" id="IPR000222">
    <property type="entry name" value="PP2C_BS"/>
</dbReference>
<dbReference type="AlphaFoldDB" id="A0A8J2LGE4"/>
<dbReference type="FunFam" id="3.60.40.10:FF:000060">
    <property type="entry name" value="Protein phosphatase 2c"/>
    <property type="match status" value="1"/>
</dbReference>
<feature type="region of interest" description="Disordered" evidence="2">
    <location>
        <begin position="482"/>
        <end position="521"/>
    </location>
</feature>
<feature type="domain" description="PPM-type phosphatase" evidence="3">
    <location>
        <begin position="38"/>
        <end position="358"/>
    </location>
</feature>
<sequence>MLRLITFESAYVELVNSTAIENLVSFKKMEASIGVNLRVTAHSNQGGRKYMEDMFCVAYQPTSDERDLLYAYFGIFDGHGGREAAMYAKQHLMDFIVSQKNFWSDDDELVMKAIRDGFMATHYAMWKELENWPKTASGLPSTSGTTASIVFVRRGKMYIGHVGDSAIILGLQDPETNFWRAKPLTRDHKPESAAENARIMQSGGKVITKSGVPRVVWNRPRLGHKGPVRRSTHIDEIPFLAVARSLGDLWSYNSVQNEFVVSPVPDVSVIDIDVNIHRCIILGSDGLWNMLNPQDAVNSVYYAERNNERQLLSSPPEVSSSQVKNWINPSKRLVDRALDRWLNHNLRADNTSVVTVVIDPPGPPKAQVLRQNLNRTHVVRQSVSSVTDPATSKTVPAMVLAPISGQKQPQPTPFSQPGGSRGLCTPVSSSAGTKPESRSSVSGSDASKSCSSLPLTTSSRTAESSSNDAKTKRILLKRKLYPDNEAVRNNPESVTSVHSAVSCSTPNSSTTEAGGGTKRHCEEPVGIRTQKIKNTCEPEIKDRKNSHDDVQIHEISSSSEAKSNYSIAECTPESGVKRRKTTRSSAFESPITHHRPLTRQSTVLGHPKEARKTLKSRQITPISHTRSLRRVPAIATPAVKDVARRSQPSLRCSKGHEPPEVHSHPRALAKSKFISSSVGELGRSLRSGTKAIKRITRSMKK</sequence>
<feature type="compositionally biased region" description="Polar residues" evidence="2">
    <location>
        <begin position="556"/>
        <end position="566"/>
    </location>
</feature>
<dbReference type="Pfam" id="PF00481">
    <property type="entry name" value="PP2C"/>
    <property type="match status" value="1"/>
</dbReference>
<dbReference type="Proteomes" id="UP000708208">
    <property type="component" value="Unassembled WGS sequence"/>
</dbReference>
<evidence type="ECO:0000256" key="1">
    <source>
        <dbReference type="RuleBase" id="RU003465"/>
    </source>
</evidence>
<dbReference type="InterPro" id="IPR015655">
    <property type="entry name" value="PP2C"/>
</dbReference>
<evidence type="ECO:0000259" key="3">
    <source>
        <dbReference type="PROSITE" id="PS51746"/>
    </source>
</evidence>
<organism evidence="4 5">
    <name type="scientific">Allacma fusca</name>
    <dbReference type="NCBI Taxonomy" id="39272"/>
    <lineage>
        <taxon>Eukaryota</taxon>
        <taxon>Metazoa</taxon>
        <taxon>Ecdysozoa</taxon>
        <taxon>Arthropoda</taxon>
        <taxon>Hexapoda</taxon>
        <taxon>Collembola</taxon>
        <taxon>Symphypleona</taxon>
        <taxon>Sminthuridae</taxon>
        <taxon>Allacma</taxon>
    </lineage>
</organism>
<gene>
    <name evidence="4" type="ORF">AFUS01_LOCUS43274</name>
</gene>
<dbReference type="CDD" id="cd00143">
    <property type="entry name" value="PP2Cc"/>
    <property type="match status" value="1"/>
</dbReference>
<keyword evidence="1" id="KW-0378">Hydrolase</keyword>
<accession>A0A8J2LGE4</accession>
<feature type="region of interest" description="Disordered" evidence="2">
    <location>
        <begin position="556"/>
        <end position="666"/>
    </location>
</feature>
<keyword evidence="5" id="KW-1185">Reference proteome</keyword>
<protein>
    <recommendedName>
        <fullName evidence="3">PPM-type phosphatase domain-containing protein</fullName>
    </recommendedName>
</protein>
<feature type="compositionally biased region" description="Polar residues" evidence="2">
    <location>
        <begin position="616"/>
        <end position="625"/>
    </location>
</feature>
<dbReference type="EMBL" id="CAJVCH010569973">
    <property type="protein sequence ID" value="CAG7833680.1"/>
    <property type="molecule type" value="Genomic_DNA"/>
</dbReference>
<name>A0A8J2LGE4_9HEXA</name>
<proteinExistence type="inferred from homology"/>
<dbReference type="SMART" id="SM00332">
    <property type="entry name" value="PP2Cc"/>
    <property type="match status" value="1"/>
</dbReference>
<evidence type="ECO:0000313" key="4">
    <source>
        <dbReference type="EMBL" id="CAG7833680.1"/>
    </source>
</evidence>
<comment type="similarity">
    <text evidence="1">Belongs to the PP2C family.</text>
</comment>
<dbReference type="OrthoDB" id="10025511at2759"/>
<comment type="caution">
    <text evidence="4">The sequence shown here is derived from an EMBL/GenBank/DDBJ whole genome shotgun (WGS) entry which is preliminary data.</text>
</comment>
<dbReference type="InterPro" id="IPR001932">
    <property type="entry name" value="PPM-type_phosphatase-like_dom"/>
</dbReference>
<dbReference type="GO" id="GO:0043169">
    <property type="term" value="F:cation binding"/>
    <property type="evidence" value="ECO:0007669"/>
    <property type="project" value="InterPro"/>
</dbReference>
<feature type="compositionally biased region" description="Basic and acidic residues" evidence="2">
    <location>
        <begin position="654"/>
        <end position="663"/>
    </location>
</feature>
<dbReference type="GO" id="GO:0004722">
    <property type="term" value="F:protein serine/threonine phosphatase activity"/>
    <property type="evidence" value="ECO:0007669"/>
    <property type="project" value="InterPro"/>
</dbReference>
<feature type="compositionally biased region" description="Polar residues" evidence="2">
    <location>
        <begin position="405"/>
        <end position="418"/>
    </location>
</feature>
<dbReference type="PANTHER" id="PTHR47992">
    <property type="entry name" value="PROTEIN PHOSPHATASE"/>
    <property type="match status" value="1"/>
</dbReference>
<evidence type="ECO:0000256" key="2">
    <source>
        <dbReference type="SAM" id="MobiDB-lite"/>
    </source>
</evidence>
<keyword evidence="1" id="KW-0904">Protein phosphatase</keyword>
<reference evidence="4" key="1">
    <citation type="submission" date="2021-06" db="EMBL/GenBank/DDBJ databases">
        <authorList>
            <person name="Hodson N. C."/>
            <person name="Mongue J. A."/>
            <person name="Jaron S. K."/>
        </authorList>
    </citation>
    <scope>NUCLEOTIDE SEQUENCE</scope>
</reference>